<sequence>MDPAIPAIAAEFIARQRMVVVGAADDDGAVWTSALAGPEGFVEATGERTITVDRVPAGSDPLAGLFDTERDLGMLAIEPATRRRMRVNGGARRIGDRLEIRTEQVYANCPKYIQARTPEAVATRPGPGTARASARLTPEQQDWIAASDTFFVATRAGELGADASHRGGNPGFVALTGDQGLVWPDYLGNSMYMTLGNLELDPRCGLLFLDWERGRTLHLTGTARVDWDPGRAAEVPGAQRLVRFALERAVQIDGALTLRWAFGGYSKFNPRKETP</sequence>
<reference evidence="2" key="1">
    <citation type="submission" date="2022-12" db="EMBL/GenBank/DDBJ databases">
        <title>Reference genome sequencing for broad-spectrum identification of bacterial and archaeal isolates by mass spectrometry.</title>
        <authorList>
            <person name="Sekiguchi Y."/>
            <person name="Tourlousse D.M."/>
        </authorList>
    </citation>
    <scope>NUCLEOTIDE SEQUENCE</scope>
    <source>
        <strain evidence="2">LLR39Z86</strain>
    </source>
</reference>
<keyword evidence="3" id="KW-1185">Reference proteome</keyword>
<dbReference type="EMBL" id="BSDT01000001">
    <property type="protein sequence ID" value="GLI43219.1"/>
    <property type="molecule type" value="Genomic_DNA"/>
</dbReference>
<organism evidence="2 3">
    <name type="scientific">Glycomyces algeriensis</name>
    <dbReference type="NCBI Taxonomy" id="256037"/>
    <lineage>
        <taxon>Bacteria</taxon>
        <taxon>Bacillati</taxon>
        <taxon>Actinomycetota</taxon>
        <taxon>Actinomycetes</taxon>
        <taxon>Glycomycetales</taxon>
        <taxon>Glycomycetaceae</taxon>
        <taxon>Glycomyces</taxon>
    </lineage>
</organism>
<protein>
    <submittedName>
        <fullName evidence="2">Oxidoreductase</fullName>
    </submittedName>
</protein>
<evidence type="ECO:0000259" key="1">
    <source>
        <dbReference type="Pfam" id="PF01243"/>
    </source>
</evidence>
<dbReference type="InterPro" id="IPR011576">
    <property type="entry name" value="Pyridox_Oxase_N"/>
</dbReference>
<dbReference type="InterPro" id="IPR012349">
    <property type="entry name" value="Split_barrel_FMN-bd"/>
</dbReference>
<dbReference type="Proteomes" id="UP001144313">
    <property type="component" value="Unassembled WGS sequence"/>
</dbReference>
<feature type="domain" description="Pyridoxamine 5'-phosphate oxidase N-terminal" evidence="1">
    <location>
        <begin position="136"/>
        <end position="238"/>
    </location>
</feature>
<evidence type="ECO:0000313" key="3">
    <source>
        <dbReference type="Proteomes" id="UP001144313"/>
    </source>
</evidence>
<gene>
    <name evidence="2" type="ORF">GALLR39Z86_30690</name>
</gene>
<name>A0A9W6G8H4_9ACTN</name>
<dbReference type="SUPFAM" id="SSF50475">
    <property type="entry name" value="FMN-binding split barrel"/>
    <property type="match status" value="1"/>
</dbReference>
<dbReference type="Pfam" id="PF01243">
    <property type="entry name" value="PNPOx_N"/>
    <property type="match status" value="1"/>
</dbReference>
<dbReference type="PANTHER" id="PTHR42815">
    <property type="entry name" value="FAD-BINDING, PUTATIVE (AFU_ORTHOLOGUE AFUA_6G07600)-RELATED"/>
    <property type="match status" value="1"/>
</dbReference>
<accession>A0A9W6G8H4</accession>
<comment type="caution">
    <text evidence="2">The sequence shown here is derived from an EMBL/GenBank/DDBJ whole genome shotgun (WGS) entry which is preliminary data.</text>
</comment>
<dbReference type="PANTHER" id="PTHR42815:SF2">
    <property type="entry name" value="FAD-BINDING, PUTATIVE (AFU_ORTHOLOGUE AFUA_6G07600)-RELATED"/>
    <property type="match status" value="1"/>
</dbReference>
<proteinExistence type="predicted"/>
<dbReference type="Gene3D" id="2.30.110.10">
    <property type="entry name" value="Electron Transport, Fmn-binding Protein, Chain A"/>
    <property type="match status" value="1"/>
</dbReference>
<evidence type="ECO:0000313" key="2">
    <source>
        <dbReference type="EMBL" id="GLI43219.1"/>
    </source>
</evidence>
<dbReference type="AlphaFoldDB" id="A0A9W6G8H4"/>